<dbReference type="Gene3D" id="1.10.10.10">
    <property type="entry name" value="Winged helix-like DNA-binding domain superfamily/Winged helix DNA-binding domain"/>
    <property type="match status" value="1"/>
</dbReference>
<reference evidence="2 3" key="1">
    <citation type="submission" date="2019-11" db="EMBL/GenBank/DDBJ databases">
        <title>Draft Genome Sequence of Plant Growth-Promoting Rhizosphere-Associated Bacteria.</title>
        <authorList>
            <person name="Vasilyev I.Y."/>
            <person name="Radchenko V."/>
            <person name="Ilnitskaya E.V."/>
        </authorList>
    </citation>
    <scope>NUCLEOTIDE SEQUENCE [LARGE SCALE GENOMIC DNA]</scope>
    <source>
        <strain evidence="2 3">VRA_1sq_f</strain>
    </source>
</reference>
<evidence type="ECO:0000259" key="1">
    <source>
        <dbReference type="Pfam" id="PF21984"/>
    </source>
</evidence>
<proteinExistence type="predicted"/>
<dbReference type="InterPro" id="IPR036388">
    <property type="entry name" value="WH-like_DNA-bd_sf"/>
</dbReference>
<dbReference type="Proteomes" id="UP000437575">
    <property type="component" value="Unassembled WGS sequence"/>
</dbReference>
<sequence>MDSTLREFLRQGNTVISNLVLKNYKKLGMTDTEFILYLQLNSYLQKGETFPEL</sequence>
<feature type="non-terminal residue" evidence="2">
    <location>
        <position position="53"/>
    </location>
</feature>
<protein>
    <submittedName>
        <fullName evidence="2">DNA replication protein DnaD</fullName>
    </submittedName>
</protein>
<dbReference type="AlphaFoldDB" id="A0A6A8LQ54"/>
<organism evidence="2 3">
    <name type="scientific">Ligilactobacillus salivarius</name>
    <dbReference type="NCBI Taxonomy" id="1624"/>
    <lineage>
        <taxon>Bacteria</taxon>
        <taxon>Bacillati</taxon>
        <taxon>Bacillota</taxon>
        <taxon>Bacilli</taxon>
        <taxon>Lactobacillales</taxon>
        <taxon>Lactobacillaceae</taxon>
        <taxon>Ligilactobacillus</taxon>
    </lineage>
</organism>
<evidence type="ECO:0000313" key="2">
    <source>
        <dbReference type="EMBL" id="MSE05441.1"/>
    </source>
</evidence>
<comment type="caution">
    <text evidence="2">The sequence shown here is derived from an EMBL/GenBank/DDBJ whole genome shotgun (WGS) entry which is preliminary data.</text>
</comment>
<feature type="domain" description="DnaD N-terminal" evidence="1">
    <location>
        <begin position="16"/>
        <end position="52"/>
    </location>
</feature>
<dbReference type="EMBL" id="WKKZ01000237">
    <property type="protein sequence ID" value="MSE05441.1"/>
    <property type="molecule type" value="Genomic_DNA"/>
</dbReference>
<dbReference type="InterPro" id="IPR053843">
    <property type="entry name" value="DnaD_N"/>
</dbReference>
<dbReference type="Pfam" id="PF21984">
    <property type="entry name" value="DnaD_N"/>
    <property type="match status" value="1"/>
</dbReference>
<evidence type="ECO:0000313" key="3">
    <source>
        <dbReference type="Proteomes" id="UP000437575"/>
    </source>
</evidence>
<accession>A0A6A8LQ54</accession>
<gene>
    <name evidence="2" type="ORF">GKC34_06325</name>
</gene>
<name>A0A6A8LQ54_9LACO</name>